<accession>A0A1N6M5E6</accession>
<dbReference type="OrthoDB" id="4070623at2"/>
<dbReference type="SUPFAM" id="SSF69279">
    <property type="entry name" value="Phage tail proteins"/>
    <property type="match status" value="1"/>
</dbReference>
<dbReference type="EMBL" id="FSSB01000016">
    <property type="protein sequence ID" value="SIO94673.1"/>
    <property type="molecule type" value="Genomic_DNA"/>
</dbReference>
<name>A0A1N6M5E6_9VIBR</name>
<dbReference type="AlphaFoldDB" id="A0A1N6M5E6"/>
<evidence type="ECO:0000313" key="2">
    <source>
        <dbReference type="Proteomes" id="UP000184774"/>
    </source>
</evidence>
<reference evidence="1 2" key="1">
    <citation type="submission" date="2016-12" db="EMBL/GenBank/DDBJ databases">
        <authorList>
            <person name="Song W.-J."/>
            <person name="Kurnit D.M."/>
        </authorList>
    </citation>
    <scope>NUCLEOTIDE SEQUENCE [LARGE SCALE GENOMIC DNA]</scope>
    <source>
        <strain evidence="1 2">CECT 9026</strain>
    </source>
</reference>
<dbReference type="Proteomes" id="UP000184774">
    <property type="component" value="Unassembled WGS sequence"/>
</dbReference>
<proteinExistence type="predicted"/>
<sequence length="337" mass="36823">MGLGCFQILVNGKDMTATIRPFFQNLTITDKAGIESDHFELVLADDGKLNFPRQQATIEIYTGTDEQFLSFRGLYTVNSVALSCPEKTITLSGDAGNLGGSFKSQRDFTWSQTNLKTLLETVAERNGLTPAISEQYGTVAIEHYIQAGQSDADLVTELAKEQGATMKVIRKRLVFFPRGDNQTVSGTTLPAIPVALTDEVTATITLEGAGNFHAVEAFWQQVEQGQKQVVRVGEKGGKTRKMSQIFPDANSATAAAKAKLYNEQRKDYKLSLENMPFIAGIQAERNITLSGHYREEFNTEWMCDSVTETIGDGGHTLSGGFVVPKGEIIPHLGRSGD</sequence>
<evidence type="ECO:0000313" key="1">
    <source>
        <dbReference type="EMBL" id="SIO94673.1"/>
    </source>
</evidence>
<gene>
    <name evidence="1" type="ORF">VSP9026_02402</name>
</gene>
<dbReference type="RefSeq" id="WP_074373206.1">
    <property type="nucleotide sequence ID" value="NZ_AP024907.1"/>
</dbReference>
<dbReference type="Pfam" id="PF05954">
    <property type="entry name" value="Phage_GPD"/>
    <property type="match status" value="1"/>
</dbReference>
<protein>
    <submittedName>
        <fullName evidence="1">Phage late control gene D protein (GPD)</fullName>
    </submittedName>
</protein>
<organism evidence="1 2">
    <name type="scientific">Vibrio spartinae</name>
    <dbReference type="NCBI Taxonomy" id="1918945"/>
    <lineage>
        <taxon>Bacteria</taxon>
        <taxon>Pseudomonadati</taxon>
        <taxon>Pseudomonadota</taxon>
        <taxon>Gammaproteobacteria</taxon>
        <taxon>Vibrionales</taxon>
        <taxon>Vibrionaceae</taxon>
        <taxon>Vibrio</taxon>
    </lineage>
</organism>